<proteinExistence type="inferred from homology"/>
<dbReference type="PANTHER" id="PTHR11941:SF54">
    <property type="entry name" value="ENOYL-COA HYDRATASE, MITOCHONDRIAL"/>
    <property type="match status" value="1"/>
</dbReference>
<comment type="pathway">
    <text evidence="1">Lipid metabolism; butanoate metabolism.</text>
</comment>
<dbReference type="GO" id="GO:0018812">
    <property type="term" value="F:3-hydroxyacyl-CoA dehydratase activity"/>
    <property type="evidence" value="ECO:0007669"/>
    <property type="project" value="UniProtKB-EC"/>
</dbReference>
<evidence type="ECO:0000256" key="7">
    <source>
        <dbReference type="RuleBase" id="RU003707"/>
    </source>
</evidence>
<evidence type="ECO:0000256" key="3">
    <source>
        <dbReference type="ARBA" id="ARBA00011881"/>
    </source>
</evidence>
<comment type="caution">
    <text evidence="8">The sequence shown here is derived from an EMBL/GenBank/DDBJ whole genome shotgun (WGS) entry which is preliminary data.</text>
</comment>
<keyword evidence="9" id="KW-1185">Reference proteome</keyword>
<dbReference type="FunFam" id="1.10.12.10:FF:000001">
    <property type="entry name" value="Probable enoyl-CoA hydratase, mitochondrial"/>
    <property type="match status" value="1"/>
</dbReference>
<dbReference type="Pfam" id="PF00378">
    <property type="entry name" value="ECH_1"/>
    <property type="match status" value="1"/>
</dbReference>
<evidence type="ECO:0000256" key="5">
    <source>
        <dbReference type="ARBA" id="ARBA00050624"/>
    </source>
</evidence>
<dbReference type="Gene3D" id="3.90.226.10">
    <property type="entry name" value="2-enoyl-CoA Hydratase, Chain A, domain 1"/>
    <property type="match status" value="1"/>
</dbReference>
<name>A0A923NED1_9FIRM</name>
<evidence type="ECO:0000256" key="6">
    <source>
        <dbReference type="ARBA" id="ARBA00067035"/>
    </source>
</evidence>
<evidence type="ECO:0000313" key="9">
    <source>
        <dbReference type="Proteomes" id="UP000644115"/>
    </source>
</evidence>
<accession>A0A923NED1</accession>
<dbReference type="EMBL" id="JACRWC010000050">
    <property type="protein sequence ID" value="MBC5999102.1"/>
    <property type="molecule type" value="Genomic_DNA"/>
</dbReference>
<evidence type="ECO:0000256" key="4">
    <source>
        <dbReference type="ARBA" id="ARBA00023239"/>
    </source>
</evidence>
<comment type="similarity">
    <text evidence="2 7">Belongs to the enoyl-CoA hydratase/isomerase family.</text>
</comment>
<reference evidence="8" key="1">
    <citation type="submission" date="2020-08" db="EMBL/GenBank/DDBJ databases">
        <authorList>
            <person name="Liu C."/>
            <person name="Sun Q."/>
        </authorList>
    </citation>
    <scope>NUCLEOTIDE SEQUENCE</scope>
    <source>
        <strain evidence="8">BX16</strain>
    </source>
</reference>
<dbReference type="Gene3D" id="1.10.12.10">
    <property type="entry name" value="Lyase 2-enoyl-coa Hydratase, Chain A, domain 2"/>
    <property type="match status" value="1"/>
</dbReference>
<dbReference type="PANTHER" id="PTHR11941">
    <property type="entry name" value="ENOYL-COA HYDRATASE-RELATED"/>
    <property type="match status" value="1"/>
</dbReference>
<dbReference type="FunFam" id="3.90.226.10:FF:000009">
    <property type="entry name" value="Carnitinyl-CoA dehydratase"/>
    <property type="match status" value="1"/>
</dbReference>
<comment type="catalytic activity">
    <reaction evidence="5">
        <text>a short-chain (3S)-3-hydroxyacyl-CoA = a short-chain (2E)-enoyl-CoA + H2O</text>
        <dbReference type="Rhea" id="RHEA:52664"/>
        <dbReference type="ChEBI" id="CHEBI:15377"/>
        <dbReference type="ChEBI" id="CHEBI:87488"/>
        <dbReference type="ChEBI" id="CHEBI:136760"/>
        <dbReference type="EC" id="4.2.1.150"/>
    </reaction>
</comment>
<dbReference type="InterPro" id="IPR014748">
    <property type="entry name" value="Enoyl-CoA_hydra_C"/>
</dbReference>
<protein>
    <recommendedName>
        <fullName evidence="6">short-chain-enoyl-CoA hydratase</fullName>
        <ecNumber evidence="6">4.2.1.150</ecNumber>
    </recommendedName>
</protein>
<sequence length="258" mass="27900">MSEHIIYHIADGIATLTLNRPKVLNAINYDLLKELDELLDQAAADDSLRVLILTGSGKAFAAGADIAQQAGMDQEEAAKWGRYGSGIFRRLECFPIPTLAVVNGYALGGGCEMAMACDLILAGEKAKFGQPETGLGITPGFSGTQRLLRRVGVSKAKELIYTGRMIDAQEALQIGLADHIYPDDQLQTEALAMAKKIAANAPVAVRYAKCAINEGAQADIDTAITIENKWFSKCFATQDQKEGMQAFLEKRKATFLNK</sequence>
<evidence type="ECO:0000256" key="1">
    <source>
        <dbReference type="ARBA" id="ARBA00005086"/>
    </source>
</evidence>
<dbReference type="SUPFAM" id="SSF52096">
    <property type="entry name" value="ClpP/crotonase"/>
    <property type="match status" value="1"/>
</dbReference>
<gene>
    <name evidence="8" type="ORF">H8876_03700</name>
</gene>
<dbReference type="AlphaFoldDB" id="A0A923NED1"/>
<dbReference type="InterPro" id="IPR001753">
    <property type="entry name" value="Enoyl-CoA_hydra/iso"/>
</dbReference>
<evidence type="ECO:0000313" key="8">
    <source>
        <dbReference type="EMBL" id="MBC5999102.1"/>
    </source>
</evidence>
<comment type="subunit">
    <text evidence="3">Homotetramer.</text>
</comment>
<dbReference type="PROSITE" id="PS00166">
    <property type="entry name" value="ENOYL_COA_HYDRATASE"/>
    <property type="match status" value="1"/>
</dbReference>
<dbReference type="InterPro" id="IPR018376">
    <property type="entry name" value="Enoyl-CoA_hyd/isom_CS"/>
</dbReference>
<dbReference type="EC" id="4.2.1.150" evidence="6"/>
<dbReference type="InterPro" id="IPR029045">
    <property type="entry name" value="ClpP/crotonase-like_dom_sf"/>
</dbReference>
<evidence type="ECO:0000256" key="2">
    <source>
        <dbReference type="ARBA" id="ARBA00005254"/>
    </source>
</evidence>
<keyword evidence="4" id="KW-0456">Lyase</keyword>
<dbReference type="GO" id="GO:0006635">
    <property type="term" value="P:fatty acid beta-oxidation"/>
    <property type="evidence" value="ECO:0007669"/>
    <property type="project" value="TreeGrafter"/>
</dbReference>
<dbReference type="Proteomes" id="UP000644115">
    <property type="component" value="Unassembled WGS sequence"/>
</dbReference>
<dbReference type="CDD" id="cd06558">
    <property type="entry name" value="crotonase-like"/>
    <property type="match status" value="1"/>
</dbReference>
<organism evidence="8 9">
    <name type="scientific">Lentihominibacter faecis</name>
    <dbReference type="NCBI Taxonomy" id="2764712"/>
    <lineage>
        <taxon>Bacteria</taxon>
        <taxon>Bacillati</taxon>
        <taxon>Bacillota</taxon>
        <taxon>Clostridia</taxon>
        <taxon>Peptostreptococcales</taxon>
        <taxon>Anaerovoracaceae</taxon>
        <taxon>Lentihominibacter</taxon>
    </lineage>
</organism>